<sequence>MHLQISDATLQLTPEPCPPQAFERFLWNLKNSLNSLTNPTHTQLRIEHLRLPGRDFGIVLAPYTPGEPDGWPIIIGDERVRADEIDRPLFINGFLNVLTKESDFSHLRSLHLPVGTEDSDLDVNCYRRLFGHLPQLTRLTFFGRHMTLDAFHLLDPLGDNATTKNGGSHPSRNILFPSLVDIGFINVDLDCEYEDDEESDVGCLIEVLLSREAEGCPVKRLIIGSHCMRNVLSEENAKLLTDAFPMMGKPELVFRNKYHKITVN</sequence>
<name>A0A8H6HH32_9AGAR</name>
<organism evidence="1 2">
    <name type="scientific">Ephemerocybe angulata</name>
    <dbReference type="NCBI Taxonomy" id="980116"/>
    <lineage>
        <taxon>Eukaryota</taxon>
        <taxon>Fungi</taxon>
        <taxon>Dikarya</taxon>
        <taxon>Basidiomycota</taxon>
        <taxon>Agaricomycotina</taxon>
        <taxon>Agaricomycetes</taxon>
        <taxon>Agaricomycetidae</taxon>
        <taxon>Agaricales</taxon>
        <taxon>Agaricineae</taxon>
        <taxon>Psathyrellaceae</taxon>
        <taxon>Ephemerocybe</taxon>
    </lineage>
</organism>
<gene>
    <name evidence="1" type="ORF">DFP72DRAFT_1152750</name>
</gene>
<keyword evidence="2" id="KW-1185">Reference proteome</keyword>
<evidence type="ECO:0000313" key="2">
    <source>
        <dbReference type="Proteomes" id="UP000521943"/>
    </source>
</evidence>
<proteinExistence type="predicted"/>
<reference evidence="1 2" key="1">
    <citation type="submission" date="2020-07" db="EMBL/GenBank/DDBJ databases">
        <title>Comparative genomics of pyrophilous fungi reveals a link between fire events and developmental genes.</title>
        <authorList>
            <consortium name="DOE Joint Genome Institute"/>
            <person name="Steindorff A.S."/>
            <person name="Carver A."/>
            <person name="Calhoun S."/>
            <person name="Stillman K."/>
            <person name="Liu H."/>
            <person name="Lipzen A."/>
            <person name="Pangilinan J."/>
            <person name="Labutti K."/>
            <person name="Bruns T.D."/>
            <person name="Grigoriev I.V."/>
        </authorList>
    </citation>
    <scope>NUCLEOTIDE SEQUENCE [LARGE SCALE GENOMIC DNA]</scope>
    <source>
        <strain evidence="1 2">CBS 144469</strain>
    </source>
</reference>
<dbReference type="EMBL" id="JACGCI010000095">
    <property type="protein sequence ID" value="KAF6746152.1"/>
    <property type="molecule type" value="Genomic_DNA"/>
</dbReference>
<comment type="caution">
    <text evidence="1">The sequence shown here is derived from an EMBL/GenBank/DDBJ whole genome shotgun (WGS) entry which is preliminary data.</text>
</comment>
<protein>
    <submittedName>
        <fullName evidence="1">Uncharacterized protein</fullName>
    </submittedName>
</protein>
<dbReference type="Proteomes" id="UP000521943">
    <property type="component" value="Unassembled WGS sequence"/>
</dbReference>
<evidence type="ECO:0000313" key="1">
    <source>
        <dbReference type="EMBL" id="KAF6746152.1"/>
    </source>
</evidence>
<dbReference type="AlphaFoldDB" id="A0A8H6HH32"/>
<accession>A0A8H6HH32</accession>